<keyword evidence="2" id="KW-1003">Cell membrane</keyword>
<feature type="domain" description="Methyl-accepting transducer" evidence="13">
    <location>
        <begin position="271"/>
        <end position="500"/>
    </location>
</feature>
<dbReference type="CDD" id="cd11386">
    <property type="entry name" value="MCP_signal"/>
    <property type="match status" value="1"/>
</dbReference>
<evidence type="ECO:0000256" key="7">
    <source>
        <dbReference type="ARBA" id="ARBA00022989"/>
    </source>
</evidence>
<evidence type="ECO:0000256" key="8">
    <source>
        <dbReference type="ARBA" id="ARBA00023136"/>
    </source>
</evidence>
<feature type="transmembrane region" description="Helical" evidence="12">
    <location>
        <begin position="189"/>
        <end position="212"/>
    </location>
</feature>
<keyword evidence="4" id="KW-0145">Chemotaxis</keyword>
<dbReference type="PROSITE" id="PS50885">
    <property type="entry name" value="HAMP"/>
    <property type="match status" value="1"/>
</dbReference>
<evidence type="ECO:0000256" key="4">
    <source>
        <dbReference type="ARBA" id="ARBA00022500"/>
    </source>
</evidence>
<dbReference type="PANTHER" id="PTHR43531:SF14">
    <property type="entry name" value="METHYL-ACCEPTING CHEMOTAXIS PROTEIN I-RELATED"/>
    <property type="match status" value="1"/>
</dbReference>
<evidence type="ECO:0000313" key="16">
    <source>
        <dbReference type="Proteomes" id="UP001056635"/>
    </source>
</evidence>
<gene>
    <name evidence="15" type="ORF">K6958_12180</name>
</gene>
<evidence type="ECO:0000256" key="6">
    <source>
        <dbReference type="ARBA" id="ARBA00022692"/>
    </source>
</evidence>
<evidence type="ECO:0000256" key="1">
    <source>
        <dbReference type="ARBA" id="ARBA00004429"/>
    </source>
</evidence>
<dbReference type="Pfam" id="PF00015">
    <property type="entry name" value="MCPsignal"/>
    <property type="match status" value="1"/>
</dbReference>
<evidence type="ECO:0000256" key="2">
    <source>
        <dbReference type="ARBA" id="ARBA00022475"/>
    </source>
</evidence>
<keyword evidence="3" id="KW-0488">Methylation</keyword>
<dbReference type="Gene3D" id="1.20.120.30">
    <property type="entry name" value="Aspartate receptor, ligand-binding domain"/>
    <property type="match status" value="1"/>
</dbReference>
<protein>
    <submittedName>
        <fullName evidence="15">Tar ligand binding domain-containing protein</fullName>
    </submittedName>
</protein>
<dbReference type="SUPFAM" id="SSF58104">
    <property type="entry name" value="Methyl-accepting chemotaxis protein (MCP) signaling domain"/>
    <property type="match status" value="1"/>
</dbReference>
<dbReference type="PANTHER" id="PTHR43531">
    <property type="entry name" value="PROTEIN ICFG"/>
    <property type="match status" value="1"/>
</dbReference>
<dbReference type="SMART" id="SM00319">
    <property type="entry name" value="TarH"/>
    <property type="match status" value="1"/>
</dbReference>
<dbReference type="InterPro" id="IPR051310">
    <property type="entry name" value="MCP_chemotaxis"/>
</dbReference>
<dbReference type="CDD" id="cd19407">
    <property type="entry name" value="Tar_Tsr_sensor"/>
    <property type="match status" value="1"/>
</dbReference>
<sequence length="553" mass="60001">MFKNIKIVTVLYAVLALSSIMQLTTNGLFYNSLKENQRNSHTEQVIRNQQTKLYKLGATLIKTRNTLSRYALYSTLAEKNKKYIGTAETMFTLSAKLLAEADAGFNEFSKSLQPSSEQDNEELIAAYREYYQALSDLKEMLSKDNMAGYLAQPTQQYQDRFILAYEGWLATKQAQMDETADNNEREHNFSIGIAIFMSLLSLITTGLMWLMLQRILLKPLAALIEHIRHITRGDLTDTIHVEGQNEIAQLASSLNEMQQSLTRTVSDVRGGAKSIFTSATTISHDSGDLASRTEQQAASLEETAASMEELTATVKQNADNARQASQLALSASETALRGGKVVDNVVTTMGEISHSSKKIADIISVIDSIAFQTNILALNAAVEAARAGEQGRGFAVVAGEVRSLASRSAQAAKEIKDLIVESVSCVDTGSVLVSSAGETMNDIVDAVKRVTDIMAEIAAASDEQSRGIEQVSQAVTEMDSVTQQNAALVEASASAAATLEEQASRLGKAVAVFTLPGSVNSLNEITEMPLLSPKSNAKLENKAQPAEDNWVTF</sequence>
<dbReference type="InterPro" id="IPR035440">
    <property type="entry name" value="4HB_MCP_dom_sf"/>
</dbReference>
<keyword evidence="9 11" id="KW-0807">Transducer</keyword>
<dbReference type="InterPro" id="IPR004090">
    <property type="entry name" value="Chemotax_Me-accpt_rcpt"/>
</dbReference>
<accession>A0ABY4R412</accession>
<dbReference type="RefSeq" id="WP_277614664.1">
    <property type="nucleotide sequence ID" value="NZ_CP082904.1"/>
</dbReference>
<feature type="domain" description="HAMP" evidence="14">
    <location>
        <begin position="214"/>
        <end position="266"/>
    </location>
</feature>
<evidence type="ECO:0000313" key="15">
    <source>
        <dbReference type="EMBL" id="UQY42699.1"/>
    </source>
</evidence>
<dbReference type="SUPFAM" id="SSF47170">
    <property type="entry name" value="Aspartate receptor, ligand-binding domain"/>
    <property type="match status" value="1"/>
</dbReference>
<dbReference type="PROSITE" id="PS50111">
    <property type="entry name" value="CHEMOTAXIS_TRANSDUC_2"/>
    <property type="match status" value="1"/>
</dbReference>
<dbReference type="InterPro" id="IPR004089">
    <property type="entry name" value="MCPsignal_dom"/>
</dbReference>
<proteinExistence type="inferred from homology"/>
<dbReference type="InterPro" id="IPR003660">
    <property type="entry name" value="HAMP_dom"/>
</dbReference>
<reference evidence="15" key="1">
    <citation type="submission" date="2021-09" db="EMBL/GenBank/DDBJ databases">
        <title>First case of bloodstream infection caused by Mixta hanseatica sp. nov., a member of the Erwiniaceae family.</title>
        <authorList>
            <person name="Both A."/>
            <person name="Huang J."/>
            <person name="Wenzel P."/>
            <person name="Aepfelbacher M."/>
            <person name="Rohde H."/>
            <person name="Christner M."/>
            <person name="Hentschke M."/>
        </authorList>
    </citation>
    <scope>NUCLEOTIDE SEQUENCE</scope>
    <source>
        <strain evidence="15">X22927</strain>
    </source>
</reference>
<dbReference type="SMART" id="SM00283">
    <property type="entry name" value="MA"/>
    <property type="match status" value="1"/>
</dbReference>
<evidence type="ECO:0000259" key="13">
    <source>
        <dbReference type="PROSITE" id="PS50111"/>
    </source>
</evidence>
<dbReference type="SMART" id="SM00304">
    <property type="entry name" value="HAMP"/>
    <property type="match status" value="1"/>
</dbReference>
<evidence type="ECO:0000256" key="3">
    <source>
        <dbReference type="ARBA" id="ARBA00022481"/>
    </source>
</evidence>
<evidence type="ECO:0000259" key="14">
    <source>
        <dbReference type="PROSITE" id="PS50885"/>
    </source>
</evidence>
<comment type="similarity">
    <text evidence="10">Belongs to the methyl-accepting chemotaxis (MCP) protein family.</text>
</comment>
<evidence type="ECO:0000256" key="10">
    <source>
        <dbReference type="ARBA" id="ARBA00029447"/>
    </source>
</evidence>
<keyword evidence="6 12" id="KW-0812">Transmembrane</keyword>
<keyword evidence="16" id="KW-1185">Reference proteome</keyword>
<dbReference type="Pfam" id="PF00672">
    <property type="entry name" value="HAMP"/>
    <property type="match status" value="1"/>
</dbReference>
<evidence type="ECO:0000256" key="5">
    <source>
        <dbReference type="ARBA" id="ARBA00022519"/>
    </source>
</evidence>
<dbReference type="InterPro" id="IPR003122">
    <property type="entry name" value="Tar_rcpt_lig-bd"/>
</dbReference>
<evidence type="ECO:0000256" key="12">
    <source>
        <dbReference type="SAM" id="Phobius"/>
    </source>
</evidence>
<keyword evidence="7 12" id="KW-1133">Transmembrane helix</keyword>
<dbReference type="Pfam" id="PF02203">
    <property type="entry name" value="TarH"/>
    <property type="match status" value="1"/>
</dbReference>
<comment type="subcellular location">
    <subcellularLocation>
        <location evidence="1">Cell inner membrane</location>
        <topology evidence="1">Multi-pass membrane protein</topology>
    </subcellularLocation>
</comment>
<evidence type="ECO:0000256" key="11">
    <source>
        <dbReference type="PROSITE-ProRule" id="PRU00284"/>
    </source>
</evidence>
<keyword evidence="5" id="KW-0997">Cell inner membrane</keyword>
<dbReference type="Gene3D" id="1.10.287.950">
    <property type="entry name" value="Methyl-accepting chemotaxis protein"/>
    <property type="match status" value="1"/>
</dbReference>
<name>A0ABY4R412_9GAMM</name>
<dbReference type="CDD" id="cd06225">
    <property type="entry name" value="HAMP"/>
    <property type="match status" value="1"/>
</dbReference>
<organism evidence="15 16">
    <name type="scientific">Mixta hanseatica</name>
    <dbReference type="NCBI Taxonomy" id="2872648"/>
    <lineage>
        <taxon>Bacteria</taxon>
        <taxon>Pseudomonadati</taxon>
        <taxon>Pseudomonadota</taxon>
        <taxon>Gammaproteobacteria</taxon>
        <taxon>Enterobacterales</taxon>
        <taxon>Erwiniaceae</taxon>
        <taxon>Mixta</taxon>
    </lineage>
</organism>
<dbReference type="EMBL" id="CP082904">
    <property type="protein sequence ID" value="UQY42699.1"/>
    <property type="molecule type" value="Genomic_DNA"/>
</dbReference>
<dbReference type="PRINTS" id="PR00260">
    <property type="entry name" value="CHEMTRNSDUCR"/>
</dbReference>
<evidence type="ECO:0000256" key="9">
    <source>
        <dbReference type="ARBA" id="ARBA00023224"/>
    </source>
</evidence>
<dbReference type="Proteomes" id="UP001056635">
    <property type="component" value="Chromosome"/>
</dbReference>
<keyword evidence="8 12" id="KW-0472">Membrane</keyword>